<dbReference type="PRINTS" id="PR00509">
    <property type="entry name" value="PGMPMM"/>
</dbReference>
<protein>
    <submittedName>
        <fullName evidence="11">Phosphoglucomutase/phosphomannomutase, alpha/beta/alpha domain II</fullName>
    </submittedName>
</protein>
<evidence type="ECO:0000256" key="3">
    <source>
        <dbReference type="ARBA" id="ARBA00022553"/>
    </source>
</evidence>
<comment type="caution">
    <text evidence="11">The sequence shown here is derived from an EMBL/GenBank/DDBJ whole genome shotgun (WGS) entry which is preliminary data.</text>
</comment>
<sequence length="522" mass="55627">MRAPVGPAEGHMNVLQVTRISAGLASWLAAHASQELSQERQDDQSHPLPDSVFSSDVTPSVVIGYDARYGSHIFATTTAEVCAGAGFEVTLLPVPSPTPLVPWMVRNRGFDAGIQITASHNPAPDNGYKIYAGDGAQISRVHEPSIEAAIAAVGDPLNVPRVTVRPTTDQVRRYIDAVVKLVEPRQGDLLRVNNERAALRVAYTALHGVGGRTMNQALQAAGFALTWPVLAQHYPDPTFPTVSFPNPEEAHATKLVLELAAEQDADIIIALDPDADRCAIGYRTSDGSHHMLSGDELGALLAVRLVPAGGPTGDADPRPIVATSAVSSQLLRAIAADHNWDYRETPTGFKNLSRAAGPDEKLAFAYEEANGTCPAPDLVQDKDGIATALITCAWAAELKARGMTLADELDRLYKRYGYFVGTQIAVRTTDPNALIDALSDTPAPATLAGCTVTPSTVVDGQGLRLTGHDATTGVTLRVSIRASGTENKVKIYSEAMHPTDRDKAQSVLDAATSDIRRFVDRV</sequence>
<dbReference type="Pfam" id="PF02880">
    <property type="entry name" value="PGM_PMM_III"/>
    <property type="match status" value="1"/>
</dbReference>
<feature type="domain" description="Alpha-D-phosphohexomutase alpha/beta/alpha" evidence="10">
    <location>
        <begin position="294"/>
        <end position="416"/>
    </location>
</feature>
<evidence type="ECO:0000259" key="10">
    <source>
        <dbReference type="Pfam" id="PF02880"/>
    </source>
</evidence>
<keyword evidence="4 7" id="KW-0479">Metal-binding</keyword>
<dbReference type="Pfam" id="PF02879">
    <property type="entry name" value="PGM_PMM_II"/>
    <property type="match status" value="1"/>
</dbReference>
<evidence type="ECO:0000256" key="5">
    <source>
        <dbReference type="ARBA" id="ARBA00022842"/>
    </source>
</evidence>
<evidence type="ECO:0000313" key="12">
    <source>
        <dbReference type="Proteomes" id="UP000010445"/>
    </source>
</evidence>
<dbReference type="Pfam" id="PF02878">
    <property type="entry name" value="PGM_PMM_I"/>
    <property type="match status" value="1"/>
</dbReference>
<keyword evidence="6" id="KW-0413">Isomerase</keyword>
<dbReference type="PANTHER" id="PTHR45745:SF1">
    <property type="entry name" value="PHOSPHOGLUCOMUTASE 2B-RELATED"/>
    <property type="match status" value="1"/>
</dbReference>
<dbReference type="AlphaFoldDB" id="L1M930"/>
<evidence type="ECO:0000256" key="7">
    <source>
        <dbReference type="RuleBase" id="RU004326"/>
    </source>
</evidence>
<evidence type="ECO:0000259" key="8">
    <source>
        <dbReference type="Pfam" id="PF02878"/>
    </source>
</evidence>
<dbReference type="InterPro" id="IPR005841">
    <property type="entry name" value="Alpha-D-phosphohexomutase_SF"/>
</dbReference>
<dbReference type="PROSITE" id="PS00710">
    <property type="entry name" value="PGM_PMM"/>
    <property type="match status" value="1"/>
</dbReference>
<organism evidence="11 12">
    <name type="scientific">Corynebacterium durum F0235</name>
    <dbReference type="NCBI Taxonomy" id="1035195"/>
    <lineage>
        <taxon>Bacteria</taxon>
        <taxon>Bacillati</taxon>
        <taxon>Actinomycetota</taxon>
        <taxon>Actinomycetes</taxon>
        <taxon>Mycobacteriales</taxon>
        <taxon>Corynebacteriaceae</taxon>
        <taxon>Corynebacterium</taxon>
    </lineage>
</organism>
<dbReference type="eggNOG" id="COG1109">
    <property type="taxonomic scope" value="Bacteria"/>
</dbReference>
<reference evidence="11 12" key="1">
    <citation type="submission" date="2012-05" db="EMBL/GenBank/DDBJ databases">
        <authorList>
            <person name="Weinstock G."/>
            <person name="Sodergren E."/>
            <person name="Lobos E.A."/>
            <person name="Fulton L."/>
            <person name="Fulton R."/>
            <person name="Courtney L."/>
            <person name="Fronick C."/>
            <person name="O'Laughlin M."/>
            <person name="Godfrey J."/>
            <person name="Wilson R.M."/>
            <person name="Miner T."/>
            <person name="Farmer C."/>
            <person name="Delehaunty K."/>
            <person name="Cordes M."/>
            <person name="Minx P."/>
            <person name="Tomlinson C."/>
            <person name="Chen J."/>
            <person name="Wollam A."/>
            <person name="Pepin K.H."/>
            <person name="Bhonagiri V."/>
            <person name="Zhang X."/>
            <person name="Suruliraj S."/>
            <person name="Warren W."/>
            <person name="Mitreva M."/>
            <person name="Mardis E.R."/>
            <person name="Wilson R.K."/>
        </authorList>
    </citation>
    <scope>NUCLEOTIDE SEQUENCE [LARGE SCALE GENOMIC DNA]</scope>
    <source>
        <strain evidence="11 12">F0235</strain>
    </source>
</reference>
<evidence type="ECO:0000256" key="4">
    <source>
        <dbReference type="ARBA" id="ARBA00022723"/>
    </source>
</evidence>
<dbReference type="SUPFAM" id="SSF55957">
    <property type="entry name" value="Phosphoglucomutase, C-terminal domain"/>
    <property type="match status" value="1"/>
</dbReference>
<dbReference type="InterPro" id="IPR036900">
    <property type="entry name" value="A-D-PHexomutase_C_sf"/>
</dbReference>
<keyword evidence="12" id="KW-1185">Reference proteome</keyword>
<dbReference type="Gene3D" id="3.30.310.50">
    <property type="entry name" value="Alpha-D-phosphohexomutase, C-terminal domain"/>
    <property type="match status" value="1"/>
</dbReference>
<dbReference type="PATRIC" id="fig|1035195.3.peg.2476"/>
<dbReference type="EMBL" id="AMEM01000044">
    <property type="protein sequence ID" value="EKX87436.1"/>
    <property type="molecule type" value="Genomic_DNA"/>
</dbReference>
<evidence type="ECO:0000259" key="9">
    <source>
        <dbReference type="Pfam" id="PF02879"/>
    </source>
</evidence>
<dbReference type="InterPro" id="IPR016066">
    <property type="entry name" value="A-D-PHexomutase_CS"/>
</dbReference>
<keyword evidence="3" id="KW-0597">Phosphoprotein</keyword>
<dbReference type="GO" id="GO:0005975">
    <property type="term" value="P:carbohydrate metabolic process"/>
    <property type="evidence" value="ECO:0007669"/>
    <property type="project" value="InterPro"/>
</dbReference>
<dbReference type="InterPro" id="IPR005846">
    <property type="entry name" value="A-D-PHexomutase_a/b/a-III"/>
</dbReference>
<dbReference type="HOGENOM" id="CLU_016950_0_2_11"/>
<dbReference type="InterPro" id="IPR005844">
    <property type="entry name" value="A-D-PHexomutase_a/b/a-I"/>
</dbReference>
<dbReference type="Gene3D" id="3.40.120.10">
    <property type="entry name" value="Alpha-D-Glucose-1,6-Bisphosphate, subunit A, domain 3"/>
    <property type="match status" value="3"/>
</dbReference>
<name>L1M930_9CORY</name>
<evidence type="ECO:0000256" key="6">
    <source>
        <dbReference type="ARBA" id="ARBA00023235"/>
    </source>
</evidence>
<keyword evidence="5 7" id="KW-0460">Magnesium</keyword>
<dbReference type="InterPro" id="IPR005845">
    <property type="entry name" value="A-D-PHexomutase_a/b/a-II"/>
</dbReference>
<dbReference type="STRING" id="1035195.HMPREF9997_02762"/>
<gene>
    <name evidence="11" type="ORF">HMPREF9997_02762</name>
</gene>
<proteinExistence type="inferred from homology"/>
<dbReference type="PANTHER" id="PTHR45745">
    <property type="entry name" value="PHOSPHOMANNOMUTASE 45A"/>
    <property type="match status" value="1"/>
</dbReference>
<dbReference type="SUPFAM" id="SSF53738">
    <property type="entry name" value="Phosphoglucomutase, first 3 domains"/>
    <property type="match status" value="3"/>
</dbReference>
<dbReference type="Proteomes" id="UP000010445">
    <property type="component" value="Unassembled WGS sequence"/>
</dbReference>
<dbReference type="RefSeq" id="WP_006062565.1">
    <property type="nucleotide sequence ID" value="NZ_KB290826.1"/>
</dbReference>
<comment type="cofactor">
    <cofactor evidence="1">
        <name>Mg(2+)</name>
        <dbReference type="ChEBI" id="CHEBI:18420"/>
    </cofactor>
</comment>
<accession>L1M930</accession>
<evidence type="ECO:0000256" key="2">
    <source>
        <dbReference type="ARBA" id="ARBA00010231"/>
    </source>
</evidence>
<evidence type="ECO:0000313" key="11">
    <source>
        <dbReference type="EMBL" id="EKX87436.1"/>
    </source>
</evidence>
<dbReference type="InterPro" id="IPR016055">
    <property type="entry name" value="A-D-PHexomutase_a/b/a-I/II/III"/>
</dbReference>
<feature type="domain" description="Alpha-D-phosphohexomutase alpha/beta/alpha" evidence="8">
    <location>
        <begin position="57"/>
        <end position="152"/>
    </location>
</feature>
<evidence type="ECO:0000256" key="1">
    <source>
        <dbReference type="ARBA" id="ARBA00001946"/>
    </source>
</evidence>
<dbReference type="GO" id="GO:0006166">
    <property type="term" value="P:purine ribonucleoside salvage"/>
    <property type="evidence" value="ECO:0007669"/>
    <property type="project" value="TreeGrafter"/>
</dbReference>
<dbReference type="GO" id="GO:0000287">
    <property type="term" value="F:magnesium ion binding"/>
    <property type="evidence" value="ECO:0007669"/>
    <property type="project" value="InterPro"/>
</dbReference>
<comment type="similarity">
    <text evidence="2 7">Belongs to the phosphohexose mutase family.</text>
</comment>
<dbReference type="CDD" id="cd05799">
    <property type="entry name" value="PGM2"/>
    <property type="match status" value="1"/>
</dbReference>
<dbReference type="GO" id="GO:0008973">
    <property type="term" value="F:phosphopentomutase activity"/>
    <property type="evidence" value="ECO:0007669"/>
    <property type="project" value="TreeGrafter"/>
</dbReference>
<feature type="domain" description="Alpha-D-phosphohexomutase alpha/beta/alpha" evidence="9">
    <location>
        <begin position="173"/>
        <end position="280"/>
    </location>
</feature>